<organism evidence="1 2">
    <name type="scientific">Heterostelium pallidum (strain ATCC 26659 / Pp 5 / PN500)</name>
    <name type="common">Cellular slime mold</name>
    <name type="synonym">Polysphondylium pallidum</name>
    <dbReference type="NCBI Taxonomy" id="670386"/>
    <lineage>
        <taxon>Eukaryota</taxon>
        <taxon>Amoebozoa</taxon>
        <taxon>Evosea</taxon>
        <taxon>Eumycetozoa</taxon>
        <taxon>Dictyostelia</taxon>
        <taxon>Acytosteliales</taxon>
        <taxon>Acytosteliaceae</taxon>
        <taxon>Heterostelium</taxon>
    </lineage>
</organism>
<proteinExistence type="predicted"/>
<dbReference type="AlphaFoldDB" id="D3AZF1"/>
<dbReference type="Proteomes" id="UP000001396">
    <property type="component" value="Unassembled WGS sequence"/>
</dbReference>
<sequence>MRLFIALAGKSGSEYWRIDQRYTPISEQTETPSSQSQPTHVSYDPFQALQRTYNRAPEKFDFADDMKTNESTIRSLNETLATNNKITSFKINYVEDFPLPLTINIGSIKKLAMQTFNNLDAGHLEKLSEYSAVEWLDLKYNFNAMLNHPIFTNNLIFKNIRFLSITENSMDDFSFLSSQYCNVEILKLSHILIGLSNLRLPSDERVCQVQQEHQNNQSQ</sequence>
<reference evidence="1 2" key="1">
    <citation type="journal article" date="2011" name="Genome Res.">
        <title>Phylogeny-wide analysis of social amoeba genomes highlights ancient origins for complex intercellular communication.</title>
        <authorList>
            <person name="Heidel A.J."/>
            <person name="Lawal H.M."/>
            <person name="Felder M."/>
            <person name="Schilde C."/>
            <person name="Helps N.R."/>
            <person name="Tunggal B."/>
            <person name="Rivero F."/>
            <person name="John U."/>
            <person name="Schleicher M."/>
            <person name="Eichinger L."/>
            <person name="Platzer M."/>
            <person name="Noegel A.A."/>
            <person name="Schaap P."/>
            <person name="Gloeckner G."/>
        </authorList>
    </citation>
    <scope>NUCLEOTIDE SEQUENCE [LARGE SCALE GENOMIC DNA]</scope>
    <source>
        <strain evidence="2">ATCC 26659 / Pp 5 / PN500</strain>
    </source>
</reference>
<dbReference type="GeneID" id="31357020"/>
<name>D3AZF1_HETP5</name>
<evidence type="ECO:0000313" key="1">
    <source>
        <dbReference type="EMBL" id="EFA85534.1"/>
    </source>
</evidence>
<dbReference type="EMBL" id="ADBJ01000007">
    <property type="protein sequence ID" value="EFA85534.1"/>
    <property type="molecule type" value="Genomic_DNA"/>
</dbReference>
<keyword evidence="2" id="KW-1185">Reference proteome</keyword>
<dbReference type="RefSeq" id="XP_020437642.1">
    <property type="nucleotide sequence ID" value="XM_020572499.1"/>
</dbReference>
<protein>
    <submittedName>
        <fullName evidence="1">Uncharacterized protein</fullName>
    </submittedName>
</protein>
<dbReference type="InParanoid" id="D3AZF1"/>
<evidence type="ECO:0000313" key="2">
    <source>
        <dbReference type="Proteomes" id="UP000001396"/>
    </source>
</evidence>
<accession>D3AZF1</accession>
<gene>
    <name evidence="1" type="ORF">PPL_01492</name>
</gene>
<comment type="caution">
    <text evidence="1">The sequence shown here is derived from an EMBL/GenBank/DDBJ whole genome shotgun (WGS) entry which is preliminary data.</text>
</comment>